<dbReference type="InterPro" id="IPR008258">
    <property type="entry name" value="Transglycosylase_SLT_dom_1"/>
</dbReference>
<protein>
    <submittedName>
        <fullName evidence="4">Membrane-bound lytic murein transglycosylase D</fullName>
    </submittedName>
</protein>
<keyword evidence="2" id="KW-0732">Signal</keyword>
<organism evidence="4 5">
    <name type="scientific">Longimicrobium terrae</name>
    <dbReference type="NCBI Taxonomy" id="1639882"/>
    <lineage>
        <taxon>Bacteria</taxon>
        <taxon>Pseudomonadati</taxon>
        <taxon>Gemmatimonadota</taxon>
        <taxon>Longimicrobiia</taxon>
        <taxon>Longimicrobiales</taxon>
        <taxon>Longimicrobiaceae</taxon>
        <taxon>Longimicrobium</taxon>
    </lineage>
</organism>
<keyword evidence="5" id="KW-1185">Reference proteome</keyword>
<dbReference type="InterPro" id="IPR018392">
    <property type="entry name" value="LysM"/>
</dbReference>
<dbReference type="PROSITE" id="PS00922">
    <property type="entry name" value="TRANSGLYCOSYLASE"/>
    <property type="match status" value="1"/>
</dbReference>
<dbReference type="PROSITE" id="PS51257">
    <property type="entry name" value="PROKAR_LIPOPROTEIN"/>
    <property type="match status" value="1"/>
</dbReference>
<dbReference type="PANTHER" id="PTHR37423:SF2">
    <property type="entry name" value="MEMBRANE-BOUND LYTIC MUREIN TRANSGLYCOSYLASE C"/>
    <property type="match status" value="1"/>
</dbReference>
<dbReference type="PANTHER" id="PTHR37423">
    <property type="entry name" value="SOLUBLE LYTIC MUREIN TRANSGLYCOSYLASE-RELATED"/>
    <property type="match status" value="1"/>
</dbReference>
<evidence type="ECO:0000313" key="4">
    <source>
        <dbReference type="EMBL" id="MBB6071534.1"/>
    </source>
</evidence>
<name>A0A841H0R6_9BACT</name>
<evidence type="ECO:0000313" key="5">
    <source>
        <dbReference type="Proteomes" id="UP000582837"/>
    </source>
</evidence>
<dbReference type="InterPro" id="IPR023346">
    <property type="entry name" value="Lysozyme-like_dom_sf"/>
</dbReference>
<comment type="caution">
    <text evidence="4">The sequence shown here is derived from an EMBL/GenBank/DDBJ whole genome shotgun (WGS) entry which is preliminary data.</text>
</comment>
<evidence type="ECO:0000259" key="3">
    <source>
        <dbReference type="PROSITE" id="PS51782"/>
    </source>
</evidence>
<dbReference type="GO" id="GO:0000270">
    <property type="term" value="P:peptidoglycan metabolic process"/>
    <property type="evidence" value="ECO:0007669"/>
    <property type="project" value="InterPro"/>
</dbReference>
<dbReference type="SUPFAM" id="SSF53955">
    <property type="entry name" value="Lysozyme-like"/>
    <property type="match status" value="1"/>
</dbReference>
<feature type="signal peptide" evidence="2">
    <location>
        <begin position="1"/>
        <end position="21"/>
    </location>
</feature>
<comment type="similarity">
    <text evidence="1">Belongs to the transglycosylase Slt family.</text>
</comment>
<feature type="chain" id="PRO_5032772518" evidence="2">
    <location>
        <begin position="22"/>
        <end position="396"/>
    </location>
</feature>
<reference evidence="4 5" key="1">
    <citation type="submission" date="2020-08" db="EMBL/GenBank/DDBJ databases">
        <title>Genomic Encyclopedia of Type Strains, Phase IV (KMG-IV): sequencing the most valuable type-strain genomes for metagenomic binning, comparative biology and taxonomic classification.</title>
        <authorList>
            <person name="Goeker M."/>
        </authorList>
    </citation>
    <scope>NUCLEOTIDE SEQUENCE [LARGE SCALE GENOMIC DNA]</scope>
    <source>
        <strain evidence="4 5">DSM 29007</strain>
    </source>
</reference>
<dbReference type="SUPFAM" id="SSF54106">
    <property type="entry name" value="LysM domain"/>
    <property type="match status" value="1"/>
</dbReference>
<dbReference type="Gene3D" id="1.10.530.10">
    <property type="match status" value="1"/>
</dbReference>
<dbReference type="InterPro" id="IPR000189">
    <property type="entry name" value="Transglyc_AS"/>
</dbReference>
<gene>
    <name evidence="4" type="ORF">HNQ61_003162</name>
</gene>
<dbReference type="CDD" id="cd16894">
    <property type="entry name" value="MltD-like"/>
    <property type="match status" value="1"/>
</dbReference>
<accession>A0A841H0R6</accession>
<dbReference type="Gene3D" id="3.10.350.10">
    <property type="entry name" value="LysM domain"/>
    <property type="match status" value="1"/>
</dbReference>
<dbReference type="RefSeq" id="WP_170034969.1">
    <property type="nucleotide sequence ID" value="NZ_JABDTL010000001.1"/>
</dbReference>
<dbReference type="SMART" id="SM00257">
    <property type="entry name" value="LysM"/>
    <property type="match status" value="1"/>
</dbReference>
<dbReference type="GO" id="GO:0008933">
    <property type="term" value="F:peptidoglycan lytic transglycosylase activity"/>
    <property type="evidence" value="ECO:0007669"/>
    <property type="project" value="InterPro"/>
</dbReference>
<dbReference type="Pfam" id="PF01464">
    <property type="entry name" value="SLT"/>
    <property type="match status" value="1"/>
</dbReference>
<dbReference type="GO" id="GO:0016020">
    <property type="term" value="C:membrane"/>
    <property type="evidence" value="ECO:0007669"/>
    <property type="project" value="InterPro"/>
</dbReference>
<dbReference type="CDD" id="cd00118">
    <property type="entry name" value="LysM"/>
    <property type="match status" value="1"/>
</dbReference>
<evidence type="ECO:0000256" key="1">
    <source>
        <dbReference type="ARBA" id="ARBA00007734"/>
    </source>
</evidence>
<sequence length="396" mass="43944">MEFRSALPVAVLLGCVLGVAAAGRNNAGSPTTVTSAVTGGDGFVTEAAAAVTGATWDIPVVHNAPVQKFVTLFTRRQQDRMALYLKRSGRYEGMIRGKLREQGMPEDLLYLSMIESGFNPTARSHAQAVGLWQFIEGTGERYGLRVDSYVDERRHPEKSTDAALRYLQDLHGQFGSWYLAAAAYNTGENRVARVMREVTGKQRGKDADFWRIRGRLPSETREYVPLMVAAALVGKEPHKYGMAPVKRWLPLEWDEVDVPAGTRLSTVAEAVGVGETELKRMNPHLVRSMTPPGRKPYPVRIPRGRTERYAANFTQVQRVASAKAETEARQVRAKQAVVRRVAARRATSARRHTVRKGESLWTIARRNNTSVAAVRRANGMGSRSRIRPGQRLVIPS</sequence>
<dbReference type="EMBL" id="JACHIA010000009">
    <property type="protein sequence ID" value="MBB6071534.1"/>
    <property type="molecule type" value="Genomic_DNA"/>
</dbReference>
<dbReference type="Proteomes" id="UP000582837">
    <property type="component" value="Unassembled WGS sequence"/>
</dbReference>
<dbReference type="InterPro" id="IPR036779">
    <property type="entry name" value="LysM_dom_sf"/>
</dbReference>
<dbReference type="PROSITE" id="PS51782">
    <property type="entry name" value="LYSM"/>
    <property type="match status" value="1"/>
</dbReference>
<evidence type="ECO:0000256" key="2">
    <source>
        <dbReference type="SAM" id="SignalP"/>
    </source>
</evidence>
<feature type="domain" description="LysM" evidence="3">
    <location>
        <begin position="350"/>
        <end position="394"/>
    </location>
</feature>
<dbReference type="AlphaFoldDB" id="A0A841H0R6"/>
<dbReference type="Pfam" id="PF01476">
    <property type="entry name" value="LysM"/>
    <property type="match status" value="1"/>
</dbReference>
<proteinExistence type="inferred from homology"/>